<dbReference type="Gene3D" id="3.40.50.170">
    <property type="entry name" value="Formyl transferase, N-terminal domain"/>
    <property type="match status" value="1"/>
</dbReference>
<dbReference type="EMBL" id="CABR01000125">
    <property type="protein sequence ID" value="CBI11165.1"/>
    <property type="molecule type" value="Genomic_DNA"/>
</dbReference>
<dbReference type="PROSITE" id="PS51671">
    <property type="entry name" value="ACT"/>
    <property type="match status" value="1"/>
</dbReference>
<protein>
    <submittedName>
        <fullName evidence="4">Formyltetrahydrofolate hydrolase</fullName>
        <ecNumber evidence="4">3.5.1.10</ecNumber>
    </submittedName>
</protein>
<dbReference type="PANTHER" id="PTHR42706">
    <property type="entry name" value="FORMYLTETRAHYDROFOLATE DEFORMYLASE"/>
    <property type="match status" value="1"/>
</dbReference>
<dbReference type="AlphaFoldDB" id="E6QV92"/>
<dbReference type="InterPro" id="IPR045865">
    <property type="entry name" value="ACT-like_dom_sf"/>
</dbReference>
<dbReference type="InterPro" id="IPR044074">
    <property type="entry name" value="PurU_ACT"/>
</dbReference>
<proteinExistence type="inferred from homology"/>
<dbReference type="CDD" id="cd08648">
    <property type="entry name" value="FMT_core_Formyl-FH4-Hydrolase_C"/>
    <property type="match status" value="1"/>
</dbReference>
<dbReference type="Pfam" id="PF01842">
    <property type="entry name" value="ACT"/>
    <property type="match status" value="1"/>
</dbReference>
<dbReference type="Gene3D" id="3.30.70.260">
    <property type="match status" value="1"/>
</dbReference>
<dbReference type="PRINTS" id="PR01575">
    <property type="entry name" value="FFH4HYDRLASE"/>
</dbReference>
<dbReference type="HAMAP" id="MF_01927">
    <property type="entry name" value="PurU"/>
    <property type="match status" value="1"/>
</dbReference>
<dbReference type="GO" id="GO:0006730">
    <property type="term" value="P:one-carbon metabolic process"/>
    <property type="evidence" value="ECO:0007669"/>
    <property type="project" value="UniProtKB-KW"/>
</dbReference>
<dbReference type="SUPFAM" id="SSF55021">
    <property type="entry name" value="ACT-like"/>
    <property type="match status" value="1"/>
</dbReference>
<name>E6QV92_9ZZZZ</name>
<accession>E6QV92</accession>
<dbReference type="GO" id="GO:0008864">
    <property type="term" value="F:formyltetrahydrofolate deformylase activity"/>
    <property type="evidence" value="ECO:0007669"/>
    <property type="project" value="UniProtKB-EC"/>
</dbReference>
<reference evidence="4" key="1">
    <citation type="submission" date="2009-10" db="EMBL/GenBank/DDBJ databases">
        <title>Diversity of trophic interactions inside an arsenic-rich microbial ecosystem.</title>
        <authorList>
            <person name="Bertin P.N."/>
            <person name="Heinrich-Salmeron A."/>
            <person name="Pelletier E."/>
            <person name="Goulhen-Chollet F."/>
            <person name="Arsene-Ploetze F."/>
            <person name="Gallien S."/>
            <person name="Calteau A."/>
            <person name="Vallenet D."/>
            <person name="Casiot C."/>
            <person name="Chane-Woon-Ming B."/>
            <person name="Giloteaux L."/>
            <person name="Barakat M."/>
            <person name="Bonnefoy V."/>
            <person name="Bruneel O."/>
            <person name="Chandler M."/>
            <person name="Cleiss J."/>
            <person name="Duran R."/>
            <person name="Elbaz-Poulichet F."/>
            <person name="Fonknechten N."/>
            <person name="Lauga B."/>
            <person name="Mornico D."/>
            <person name="Ortet P."/>
            <person name="Schaeffer C."/>
            <person name="Siguier P."/>
            <person name="Alexander Thil Smith A."/>
            <person name="Van Dorsselaer A."/>
            <person name="Weissenbach J."/>
            <person name="Medigue C."/>
            <person name="Le Paslier D."/>
        </authorList>
    </citation>
    <scope>NUCLEOTIDE SEQUENCE</scope>
</reference>
<gene>
    <name evidence="4" type="primary">purU</name>
    <name evidence="4" type="ORF">CARN7_1978</name>
</gene>
<feature type="domain" description="ACT" evidence="3">
    <location>
        <begin position="6"/>
        <end position="85"/>
    </location>
</feature>
<dbReference type="NCBIfam" id="TIGR00655">
    <property type="entry name" value="PurU"/>
    <property type="match status" value="1"/>
</dbReference>
<evidence type="ECO:0000256" key="1">
    <source>
        <dbReference type="ARBA" id="ARBA00022563"/>
    </source>
</evidence>
<evidence type="ECO:0000256" key="2">
    <source>
        <dbReference type="ARBA" id="ARBA00022801"/>
    </source>
</evidence>
<dbReference type="SUPFAM" id="SSF53328">
    <property type="entry name" value="Formyltransferase"/>
    <property type="match status" value="1"/>
</dbReference>
<evidence type="ECO:0000259" key="3">
    <source>
        <dbReference type="PROSITE" id="PS51671"/>
    </source>
</evidence>
<dbReference type="InterPro" id="IPR002376">
    <property type="entry name" value="Formyl_transf_N"/>
</dbReference>
<organism evidence="4">
    <name type="scientific">mine drainage metagenome</name>
    <dbReference type="NCBI Taxonomy" id="410659"/>
    <lineage>
        <taxon>unclassified sequences</taxon>
        <taxon>metagenomes</taxon>
        <taxon>ecological metagenomes</taxon>
    </lineage>
</organism>
<dbReference type="CDD" id="cd04875">
    <property type="entry name" value="ACT_F4HF-DF"/>
    <property type="match status" value="1"/>
</dbReference>
<dbReference type="InterPro" id="IPR002912">
    <property type="entry name" value="ACT_dom"/>
</dbReference>
<dbReference type="InterPro" id="IPR036477">
    <property type="entry name" value="Formyl_transf_N_sf"/>
</dbReference>
<keyword evidence="2 4" id="KW-0378">Hydrolase</keyword>
<dbReference type="InterPro" id="IPR004810">
    <property type="entry name" value="PurU"/>
</dbReference>
<dbReference type="InterPro" id="IPR041729">
    <property type="entry name" value="Formyl-FH4-Hydrolase_C"/>
</dbReference>
<evidence type="ECO:0000313" key="4">
    <source>
        <dbReference type="EMBL" id="CBI11165.1"/>
    </source>
</evidence>
<sequence length="284" mass="32653">MPNTAILLISCPDQKGLVAAIAQFLYQHNANILHADQHQDAETGTFLMRVEWDLSQFDLDLETFDSAFSPIAQQFEMQWQLAHSGHRPRLAIFVSRYDHCLADLLYRYQAGELNCDIPIIISNHTDTQWLAQAYGIPFQYIGVHKDSKTEAEAMQLAILRRNHVDFIVLARYMQVLSPEFIRHYPNRIINIHHSFLPAFHGAKPYHQAFERGVKLIGATSHYVTEVLDDGPIIEQDVARISHRDDLDDLVRRGADLEKIVLSHAVRLHIEHRVLLYANKTVVFD</sequence>
<dbReference type="Pfam" id="PF00551">
    <property type="entry name" value="Formyl_trans_N"/>
    <property type="match status" value="1"/>
</dbReference>
<dbReference type="PIRSF" id="PIRSF036480">
    <property type="entry name" value="FormyFH4_hydr"/>
    <property type="match status" value="1"/>
</dbReference>
<dbReference type="PANTHER" id="PTHR42706:SF1">
    <property type="entry name" value="FORMYLTETRAHYDROFOLATE DEFORMYLASE 2, MITOCHONDRIAL"/>
    <property type="match status" value="1"/>
</dbReference>
<dbReference type="GO" id="GO:0006189">
    <property type="term" value="P:'de novo' IMP biosynthetic process"/>
    <property type="evidence" value="ECO:0007669"/>
    <property type="project" value="InterPro"/>
</dbReference>
<dbReference type="NCBIfam" id="NF004684">
    <property type="entry name" value="PRK06027.1"/>
    <property type="match status" value="1"/>
</dbReference>
<dbReference type="EC" id="3.5.1.10" evidence="4"/>
<comment type="caution">
    <text evidence="4">The sequence shown here is derived from an EMBL/GenBank/DDBJ whole genome shotgun (WGS) entry which is preliminary data.</text>
</comment>
<keyword evidence="1" id="KW-0554">One-carbon metabolism</keyword>